<protein>
    <submittedName>
        <fullName evidence="1">Zinc-ribbon domain-containing protein</fullName>
    </submittedName>
</protein>
<accession>A0ABX1W166</accession>
<dbReference type="RefSeq" id="WP_170823849.1">
    <property type="nucleotide sequence ID" value="NZ_JAAOXG010000067.1"/>
</dbReference>
<organism evidence="1 2">
    <name type="scientific">Lacrimispora defluvii</name>
    <dbReference type="NCBI Taxonomy" id="2719233"/>
    <lineage>
        <taxon>Bacteria</taxon>
        <taxon>Bacillati</taxon>
        <taxon>Bacillota</taxon>
        <taxon>Clostridia</taxon>
        <taxon>Lachnospirales</taxon>
        <taxon>Lachnospiraceae</taxon>
        <taxon>Lacrimispora</taxon>
    </lineage>
</organism>
<evidence type="ECO:0000313" key="1">
    <source>
        <dbReference type="EMBL" id="NNJ32807.1"/>
    </source>
</evidence>
<name>A0ABX1W166_9FIRM</name>
<dbReference type="Proteomes" id="UP000539052">
    <property type="component" value="Unassembled WGS sequence"/>
</dbReference>
<reference evidence="1 2" key="1">
    <citation type="submission" date="2020-03" db="EMBL/GenBank/DDBJ databases">
        <title>Genome Sequence of industrial isolate, B5A.</title>
        <authorList>
            <person name="Sharma S."/>
            <person name="Patil P.B."/>
            <person name="Korpole S."/>
        </authorList>
    </citation>
    <scope>NUCLEOTIDE SEQUENCE [LARGE SCALE GENOMIC DNA]</scope>
    <source>
        <strain evidence="1 2">PI-S10-B5A</strain>
    </source>
</reference>
<sequence>MIIWGYGKVTRNRIGGVFRKKCEHCNVDLVWELCKRTTWFTLFFIPIIPYQVVYCIECPICGSYIEITKERFLMINEEIMRKRESGCVIYDTYDTYYAK</sequence>
<comment type="caution">
    <text evidence="1">The sequence shown here is derived from an EMBL/GenBank/DDBJ whole genome shotgun (WGS) entry which is preliminary data.</text>
</comment>
<gene>
    <name evidence="1" type="ORF">G9470_23885</name>
</gene>
<evidence type="ECO:0000313" key="2">
    <source>
        <dbReference type="Proteomes" id="UP000539052"/>
    </source>
</evidence>
<dbReference type="EMBL" id="JAAOXG010000067">
    <property type="protein sequence ID" value="NNJ32807.1"/>
    <property type="molecule type" value="Genomic_DNA"/>
</dbReference>
<proteinExistence type="predicted"/>
<keyword evidence="2" id="KW-1185">Reference proteome</keyword>